<dbReference type="EMBL" id="KI927862">
    <property type="protein sequence ID" value="ETW31234.1"/>
    <property type="molecule type" value="Genomic_DNA"/>
</dbReference>
<evidence type="ECO:0000313" key="4">
    <source>
        <dbReference type="Proteomes" id="UP000030656"/>
    </source>
</evidence>
<name>A0A024VR49_PLAFA</name>
<keyword evidence="2" id="KW-0812">Transmembrane</keyword>
<proteinExistence type="predicted"/>
<dbReference type="InterPro" id="IPR053336">
    <property type="entry name" value="Rhoptry_Surface_Assoc"/>
</dbReference>
<feature type="region of interest" description="Disordered" evidence="1">
    <location>
        <begin position="544"/>
        <end position="570"/>
    </location>
</feature>
<keyword evidence="2" id="KW-1133">Transmembrane helix</keyword>
<feature type="transmembrane region" description="Helical" evidence="2">
    <location>
        <begin position="421"/>
        <end position="440"/>
    </location>
</feature>
<evidence type="ECO:0000256" key="1">
    <source>
        <dbReference type="SAM" id="MobiDB-lite"/>
    </source>
</evidence>
<dbReference type="Proteomes" id="UP000030656">
    <property type="component" value="Unassembled WGS sequence"/>
</dbReference>
<feature type="transmembrane region" description="Helical" evidence="2">
    <location>
        <begin position="452"/>
        <end position="475"/>
    </location>
</feature>
<gene>
    <name evidence="3" type="ORF">PFFCH_01344</name>
</gene>
<protein>
    <submittedName>
        <fullName evidence="3">Uncharacterized protein</fullName>
    </submittedName>
</protein>
<evidence type="ECO:0000313" key="3">
    <source>
        <dbReference type="EMBL" id="ETW31234.1"/>
    </source>
</evidence>
<dbReference type="PANTHER" id="PTHR37320:SF1">
    <property type="entry name" value="RHOPTRY SURFACE PROTEIN CERLI2"/>
    <property type="match status" value="1"/>
</dbReference>
<accession>A0A024VR49</accession>
<keyword evidence="2" id="KW-0472">Membrane</keyword>
<organism evidence="3 4">
    <name type="scientific">Plasmodium falciparum FCH/4</name>
    <dbReference type="NCBI Taxonomy" id="1036724"/>
    <lineage>
        <taxon>Eukaryota</taxon>
        <taxon>Sar</taxon>
        <taxon>Alveolata</taxon>
        <taxon>Apicomplexa</taxon>
        <taxon>Aconoidasida</taxon>
        <taxon>Haemosporida</taxon>
        <taxon>Plasmodiidae</taxon>
        <taxon>Plasmodium</taxon>
        <taxon>Plasmodium (Laverania)</taxon>
    </lineage>
</organism>
<sequence>MIGRKVHTDELHKENIFVLPKDNINNKFGEKKKIPLKQKNKKVKKRTFSESTINILSYFKNDKIIKLKEKDNEKYTEKYRKTGTPHIDINNSIKSNINSTKFNNVNIINPLITNIDNLNIVYRKVNEKSYLDVNSCHKRIRSEHYQSKIFLEEKIKLNNIDYKNNTCNEVDDNLNHFKKYIHGNDVKQNENYLYDKNIKINDYPIHNKDEILIEKEKYYEYLENVYLYSKKYFLSDKMEYISKYLFYKNKNLKNFIFLIDSLFLKKKYVEILELLRNYRHLWIFPIHMKNKFKVKNFDKKEKINNIDTKNMTNKKHGNKQKNKNTQKCSCIYVNNMCESYYPFIYNKKKSTKRMYYCISYIAFVKLICLLKLKNSNCLNKGIRFVSRIYKKMFLNKNTHYFIHAIIRLYELKGLFNSSLKYSMILFLNFPLYPHIILKLFSFSILCLREEMYLILLASYPKHFAWFKYFLFFILYSINFQFRDKKVFDSFLFLIENVNKKKKKKKLKRKQKGKDIIYEMEKDDFSIFDENICIDINNNKRNIENNKNNIENNKNNNENNKNNIENNKNNIENNKNDINNINMINNNNYYYIYNLQNNICEKKEIYNNVSNDLYDLNKPMLSHDNINSNMFIYKKIILYKSSYNKVTLYDTYNYLVNNKFSKYFPKFFIYSKLYIIINIKKSFYEKNFIMCYSLCKLLLNDYIYDPCVITFFVNSCYLLNNVSSIKRLASDLKKNNMYIYFLFCNATLLLHFREIDKSIQIYKYIVDTYENVFSDLYFFSFLNLINTLHITQKASQIINHCICFNKLFFNNIQTYLLLSYHYYINNIPLKSYSSIMKAYKIYHYNPDVFYMLSLLSLTDKRYKEYVTFSELSLFFSLRLSIIRNYIFSKIYETQYEYLPFHLLYYNFKIVNFENSVIKFPMNMEPFMCHLFFENLIKSYVTYHIYSSERQGLDYLLLAENLCKIGFIFFSKDLKFLQMLKFIQGYKLKNTRMCYSIDNIS</sequence>
<reference evidence="3 4" key="1">
    <citation type="submission" date="2013-02" db="EMBL/GenBank/DDBJ databases">
        <title>The Genome Annotation of Plasmodium falciparum FCH/4.</title>
        <authorList>
            <consortium name="The Broad Institute Genome Sequencing Platform"/>
            <consortium name="The Broad Institute Genome Sequencing Center for Infectious Disease"/>
            <person name="Neafsey D."/>
            <person name="Hoffman S."/>
            <person name="Volkman S."/>
            <person name="Rosenthal P."/>
            <person name="Walker B."/>
            <person name="Young S.K."/>
            <person name="Zeng Q."/>
            <person name="Gargeya S."/>
            <person name="Fitzgerald M."/>
            <person name="Haas B."/>
            <person name="Abouelleil A."/>
            <person name="Allen A.W."/>
            <person name="Alvarado L."/>
            <person name="Arachchi H.M."/>
            <person name="Berlin A.M."/>
            <person name="Chapman S.B."/>
            <person name="Gainer-Dewar J."/>
            <person name="Goldberg J."/>
            <person name="Griggs A."/>
            <person name="Gujja S."/>
            <person name="Hansen M."/>
            <person name="Howarth C."/>
            <person name="Imamovic A."/>
            <person name="Ireland A."/>
            <person name="Larimer J."/>
            <person name="McCowan C."/>
            <person name="Murphy C."/>
            <person name="Pearson M."/>
            <person name="Poon T.W."/>
            <person name="Priest M."/>
            <person name="Roberts A."/>
            <person name="Saif S."/>
            <person name="Shea T."/>
            <person name="Sisk P."/>
            <person name="Sykes S."/>
            <person name="Wortman J."/>
            <person name="Nusbaum C."/>
            <person name="Birren B."/>
        </authorList>
    </citation>
    <scope>NUCLEOTIDE SEQUENCE [LARGE SCALE GENOMIC DNA]</scope>
    <source>
        <strain evidence="3 4">FCH/4</strain>
    </source>
</reference>
<reference evidence="3 4" key="2">
    <citation type="submission" date="2013-02" db="EMBL/GenBank/DDBJ databases">
        <title>The Genome Sequence of Plasmodium falciparum FCH/4.</title>
        <authorList>
            <consortium name="The Broad Institute Genome Sequencing Platform"/>
            <consortium name="The Broad Institute Genome Sequencing Center for Infectious Disease"/>
            <person name="Neafsey D."/>
            <person name="Cheeseman I."/>
            <person name="Volkman S."/>
            <person name="Adams J."/>
            <person name="Walker B."/>
            <person name="Young S.K."/>
            <person name="Zeng Q."/>
            <person name="Gargeya S."/>
            <person name="Fitzgerald M."/>
            <person name="Haas B."/>
            <person name="Abouelleil A."/>
            <person name="Alvarado L."/>
            <person name="Arachchi H.M."/>
            <person name="Berlin A.M."/>
            <person name="Chapman S.B."/>
            <person name="Dewar J."/>
            <person name="Goldberg J."/>
            <person name="Griggs A."/>
            <person name="Gujja S."/>
            <person name="Hansen M."/>
            <person name="Howarth C."/>
            <person name="Imamovic A."/>
            <person name="Larimer J."/>
            <person name="McCowan C."/>
            <person name="Murphy C."/>
            <person name="Neiman D."/>
            <person name="Pearson M."/>
            <person name="Priest M."/>
            <person name="Roberts A."/>
            <person name="Saif S."/>
            <person name="Shea T."/>
            <person name="Sisk P."/>
            <person name="Sykes S."/>
            <person name="Wortman J."/>
            <person name="Nusbaum C."/>
            <person name="Birren B."/>
        </authorList>
    </citation>
    <scope>NUCLEOTIDE SEQUENCE [LARGE SCALE GENOMIC DNA]</scope>
    <source>
        <strain evidence="3 4">FCH/4</strain>
    </source>
</reference>
<dbReference type="AlphaFoldDB" id="A0A024VR49"/>
<dbReference type="OrthoDB" id="377672at2759"/>
<evidence type="ECO:0000256" key="2">
    <source>
        <dbReference type="SAM" id="Phobius"/>
    </source>
</evidence>
<dbReference type="PANTHER" id="PTHR37320">
    <property type="entry name" value="AG-1 BLOOD STAGE MEMBRANE PROTEIN HOMOLOGUE"/>
    <property type="match status" value="1"/>
</dbReference>